<keyword evidence="3" id="KW-0408">Iron</keyword>
<protein>
    <submittedName>
        <fullName evidence="6">Radical SAM protein</fullName>
    </submittedName>
</protein>
<dbReference type="PANTHER" id="PTHR43288:SF1">
    <property type="entry name" value="GLYCYL-RADICAL ENZYME ACTIVATING ENZYME MJ0021-RELATED"/>
    <property type="match status" value="1"/>
</dbReference>
<proteinExistence type="predicted"/>
<dbReference type="InterPro" id="IPR013785">
    <property type="entry name" value="Aldolase_TIM"/>
</dbReference>
<dbReference type="CDD" id="cd01335">
    <property type="entry name" value="Radical_SAM"/>
    <property type="match status" value="1"/>
</dbReference>
<dbReference type="InterPro" id="IPR058240">
    <property type="entry name" value="rSAM_sf"/>
</dbReference>
<dbReference type="EMBL" id="WSRR01000004">
    <property type="protein sequence ID" value="MVX60384.1"/>
    <property type="molecule type" value="Genomic_DNA"/>
</dbReference>
<reference evidence="6 7" key="1">
    <citation type="submission" date="2019-12" db="EMBL/GenBank/DDBJ databases">
        <title>Microbes associate with the intestines of laboratory mice.</title>
        <authorList>
            <person name="Navarre W."/>
            <person name="Wong E."/>
        </authorList>
    </citation>
    <scope>NUCLEOTIDE SEQUENCE [LARGE SCALE GENOMIC DNA]</scope>
    <source>
        <strain evidence="6 7">NM66_B29</strain>
    </source>
</reference>
<keyword evidence="4" id="KW-0411">Iron-sulfur</keyword>
<organism evidence="6 7">
    <name type="scientific">Adlercreutzia mucosicola</name>
    <dbReference type="NCBI Taxonomy" id="580026"/>
    <lineage>
        <taxon>Bacteria</taxon>
        <taxon>Bacillati</taxon>
        <taxon>Actinomycetota</taxon>
        <taxon>Coriobacteriia</taxon>
        <taxon>Eggerthellales</taxon>
        <taxon>Eggerthellaceae</taxon>
        <taxon>Adlercreutzia</taxon>
    </lineage>
</organism>
<dbReference type="SFLD" id="SFLDS00029">
    <property type="entry name" value="Radical_SAM"/>
    <property type="match status" value="1"/>
</dbReference>
<gene>
    <name evidence="6" type="ORF">GKZ27_02765</name>
</gene>
<keyword evidence="1" id="KW-0949">S-adenosyl-L-methionine</keyword>
<dbReference type="GO" id="GO:0003824">
    <property type="term" value="F:catalytic activity"/>
    <property type="evidence" value="ECO:0007669"/>
    <property type="project" value="InterPro"/>
</dbReference>
<evidence type="ECO:0000313" key="6">
    <source>
        <dbReference type="EMBL" id="MVX60384.1"/>
    </source>
</evidence>
<evidence type="ECO:0000256" key="2">
    <source>
        <dbReference type="ARBA" id="ARBA00022723"/>
    </source>
</evidence>
<dbReference type="Pfam" id="PF04055">
    <property type="entry name" value="Radical_SAM"/>
    <property type="match status" value="1"/>
</dbReference>
<evidence type="ECO:0000256" key="4">
    <source>
        <dbReference type="ARBA" id="ARBA00023014"/>
    </source>
</evidence>
<keyword evidence="2" id="KW-0479">Metal-binding</keyword>
<dbReference type="Proteomes" id="UP000463388">
    <property type="component" value="Unassembled WGS sequence"/>
</dbReference>
<dbReference type="RefSeq" id="WP_160344898.1">
    <property type="nucleotide sequence ID" value="NZ_WSRR01000004.1"/>
</dbReference>
<sequence>MIEKITAANLDAIANPVLRDYARRYVDIEAGFREAVAAFGVPFAERAAGEVVAPDGVTARPAEAAARPAGAASTSGGAAPTVSAPAGLRVLNDGKSLVANWQSSACEVCRLGLGTETFVMTLACPRRCFFCFNPNQADFDDRAPGPRDVVAQLEARAAQGARYTHLALTGGEPLLYPDDTVTFFRRAKELFPGAHTRLYTSGAGLDESLLARLRAVGLDEVRFSIKTDDAPKDREAVLGLIRRACAFIPDVMVEMPVMPDEVALMKELLVRLDSFGVRGINLLELGFPFFNGQEFARRGYQLKAEPYGVLYDYAYAAGLPVAGSEEACRELLAFVLDEGLSLGAHYCSMENKHTGQVFQQNTPHAAAYPLRQMSPRDHFLKSAKVFGADRGPARDALTAAGAPFQDDGDFDFTEFSLVALPALEATMPHAPVAISYAICEPREGEVVLRELRLDLTTPATFHEADW</sequence>
<dbReference type="SUPFAM" id="SSF102114">
    <property type="entry name" value="Radical SAM enzymes"/>
    <property type="match status" value="1"/>
</dbReference>
<dbReference type="InterPro" id="IPR007197">
    <property type="entry name" value="rSAM"/>
</dbReference>
<evidence type="ECO:0000313" key="7">
    <source>
        <dbReference type="Proteomes" id="UP000463388"/>
    </source>
</evidence>
<keyword evidence="7" id="KW-1185">Reference proteome</keyword>
<dbReference type="OrthoDB" id="6457556at2"/>
<dbReference type="AlphaFoldDB" id="A0A6N8JMU8"/>
<dbReference type="Gene3D" id="3.20.20.70">
    <property type="entry name" value="Aldolase class I"/>
    <property type="match status" value="1"/>
</dbReference>
<dbReference type="PANTHER" id="PTHR43288">
    <property type="entry name" value="BIOTIN SYNTHASE-RELATED PROTEIN, RADICAL SAM SUPERFAMILY"/>
    <property type="match status" value="1"/>
</dbReference>
<comment type="caution">
    <text evidence="6">The sequence shown here is derived from an EMBL/GenBank/DDBJ whole genome shotgun (WGS) entry which is preliminary data.</text>
</comment>
<accession>A0A6N8JMU8</accession>
<feature type="domain" description="Radical SAM core" evidence="5">
    <location>
        <begin position="110"/>
        <end position="320"/>
    </location>
</feature>
<dbReference type="PROSITE" id="PS51918">
    <property type="entry name" value="RADICAL_SAM"/>
    <property type="match status" value="1"/>
</dbReference>
<evidence type="ECO:0000256" key="1">
    <source>
        <dbReference type="ARBA" id="ARBA00022691"/>
    </source>
</evidence>
<dbReference type="GO" id="GO:0051536">
    <property type="term" value="F:iron-sulfur cluster binding"/>
    <property type="evidence" value="ECO:0007669"/>
    <property type="project" value="UniProtKB-KW"/>
</dbReference>
<evidence type="ECO:0000256" key="3">
    <source>
        <dbReference type="ARBA" id="ARBA00023004"/>
    </source>
</evidence>
<name>A0A6N8JMU8_9ACTN</name>
<evidence type="ECO:0000259" key="5">
    <source>
        <dbReference type="PROSITE" id="PS51918"/>
    </source>
</evidence>
<dbReference type="GO" id="GO:0046872">
    <property type="term" value="F:metal ion binding"/>
    <property type="evidence" value="ECO:0007669"/>
    <property type="project" value="UniProtKB-KW"/>
</dbReference>